<dbReference type="GO" id="GO:0051539">
    <property type="term" value="F:4 iron, 4 sulfur cluster binding"/>
    <property type="evidence" value="ECO:0007669"/>
    <property type="project" value="UniProtKB-KW"/>
</dbReference>
<dbReference type="UniPathway" id="UPA00048">
    <property type="reaction ID" value="UER00071"/>
</dbReference>
<evidence type="ECO:0000256" key="6">
    <source>
        <dbReference type="HAMAP-Rule" id="MF_01027"/>
    </source>
</evidence>
<dbReference type="InterPro" id="IPR033941">
    <property type="entry name" value="IPMI_cat"/>
</dbReference>
<comment type="similarity">
    <text evidence="6">Belongs to the aconitase/IPM isomerase family. LeuC type 2 subfamily.</text>
</comment>
<protein>
    <recommendedName>
        <fullName evidence="6">3-isopropylmalate dehydratase large subunit</fullName>
        <ecNumber evidence="6">4.2.1.33</ecNumber>
    </recommendedName>
    <alternativeName>
        <fullName evidence="6">Alpha-IPM isomerase</fullName>
        <shortName evidence="6">IPMI</shortName>
    </alternativeName>
    <alternativeName>
        <fullName evidence="6">Isopropylmalate isomerase</fullName>
    </alternativeName>
</protein>
<keyword evidence="1 6" id="KW-0004">4Fe-4S</keyword>
<proteinExistence type="inferred from homology"/>
<keyword evidence="3 6" id="KW-0408">Iron</keyword>
<feature type="binding site" evidence="6">
    <location>
        <position position="359"/>
    </location>
    <ligand>
        <name>[4Fe-4S] cluster</name>
        <dbReference type="ChEBI" id="CHEBI:49883"/>
    </ligand>
</feature>
<name>A0A0A7GD57_GEOAI</name>
<dbReference type="Gene3D" id="3.30.499.10">
    <property type="entry name" value="Aconitase, domain 3"/>
    <property type="match status" value="2"/>
</dbReference>
<dbReference type="NCBIfam" id="TIGR01343">
    <property type="entry name" value="hacA_fam"/>
    <property type="match status" value="1"/>
</dbReference>
<dbReference type="InterPro" id="IPR015931">
    <property type="entry name" value="Acnase/IPM_dHydase_lsu_aba_1/3"/>
</dbReference>
<dbReference type="RefSeq" id="WP_048091547.1">
    <property type="nucleotide sequence ID" value="NZ_CP009552.1"/>
</dbReference>
<dbReference type="Proteomes" id="UP000030624">
    <property type="component" value="Chromosome"/>
</dbReference>
<comment type="function">
    <text evidence="6">Catalyzes the isomerization between 2-isopropylmalate and 3-isopropylmalate, via the formation of 2-isopropylmaleate.</text>
</comment>
<dbReference type="GeneID" id="24797512"/>
<dbReference type="InterPro" id="IPR011826">
    <property type="entry name" value="HAcnase/IPMdehydase_lsu_prok"/>
</dbReference>
<dbReference type="PANTHER" id="PTHR43822">
    <property type="entry name" value="HOMOACONITASE, MITOCHONDRIAL-RELATED"/>
    <property type="match status" value="1"/>
</dbReference>
<dbReference type="Pfam" id="PF00330">
    <property type="entry name" value="Aconitase"/>
    <property type="match status" value="1"/>
</dbReference>
<dbReference type="InterPro" id="IPR036008">
    <property type="entry name" value="Aconitase_4Fe-4S_dom"/>
</dbReference>
<organism evidence="8 9">
    <name type="scientific">Geoglobus acetivorans</name>
    <dbReference type="NCBI Taxonomy" id="565033"/>
    <lineage>
        <taxon>Archaea</taxon>
        <taxon>Methanobacteriati</taxon>
        <taxon>Methanobacteriota</taxon>
        <taxon>Archaeoglobi</taxon>
        <taxon>Archaeoglobales</taxon>
        <taxon>Archaeoglobaceae</taxon>
        <taxon>Geoglobus</taxon>
    </lineage>
</organism>
<accession>A0A0A7GD57</accession>
<keyword evidence="6" id="KW-0028">Amino-acid biosynthesis</keyword>
<dbReference type="PROSITE" id="PS00450">
    <property type="entry name" value="ACONITASE_1"/>
    <property type="match status" value="1"/>
</dbReference>
<dbReference type="InterPro" id="IPR001030">
    <property type="entry name" value="Acoase/IPM_deHydtase_lsu_aba"/>
</dbReference>
<dbReference type="STRING" id="565033.GACE_0922"/>
<dbReference type="PRINTS" id="PR00415">
    <property type="entry name" value="ACONITASE"/>
</dbReference>
<feature type="domain" description="Aconitase/3-isopropylmalate dehydratase large subunit alpha/beta/alpha" evidence="7">
    <location>
        <begin position="8"/>
        <end position="286"/>
    </location>
</feature>
<evidence type="ECO:0000256" key="3">
    <source>
        <dbReference type="ARBA" id="ARBA00023004"/>
    </source>
</evidence>
<sequence length="419" mass="45308">MGKTIAEKIFSEKSGEDAYAGDIVIARVDQIALQDGTAPLAIRQIQALGIDEKNIKGAEITHFFVDHAAPSPRKELSNDHRFICEFARKSGADFSKPGNGIIHQIMVERYVNPGDLVVGADSHTCTYGALGAFSTGMGSTDVAIAVALGKNWFRVPETFRVEVNGKMPEGVYPKDLMLTIIGELGVDGATYKALEFHGDTIDGMHIDGRLTMANMAIECGAKAGLFKSDGETKRYLTERGRADRFREIRPDSDAEYERELYFDAGDLEPVVSKPHNVDNVAPVSEVEGTPVDQVFVGTCTNGRLSDIEIVARMLKGKKVSENVRLIVGPASREIYIQADERGYLKTIVEAGGIVIPPGCGPCVGIHMGILADGEVCVSTQNRNFKGRMGNPEAEIYLASPATAAATAIEGRITDPRKYL</sequence>
<dbReference type="EC" id="4.2.1.33" evidence="6"/>
<dbReference type="PANTHER" id="PTHR43822:SF2">
    <property type="entry name" value="HOMOACONITASE, MITOCHONDRIAL"/>
    <property type="match status" value="1"/>
</dbReference>
<keyword evidence="6" id="KW-0100">Branched-chain amino acid biosynthesis</keyword>
<evidence type="ECO:0000259" key="7">
    <source>
        <dbReference type="Pfam" id="PF00330"/>
    </source>
</evidence>
<dbReference type="SUPFAM" id="SSF53732">
    <property type="entry name" value="Aconitase iron-sulfur domain"/>
    <property type="match status" value="1"/>
</dbReference>
<evidence type="ECO:0000256" key="2">
    <source>
        <dbReference type="ARBA" id="ARBA00022723"/>
    </source>
</evidence>
<feature type="binding site" evidence="6">
    <location>
        <position position="299"/>
    </location>
    <ligand>
        <name>[4Fe-4S] cluster</name>
        <dbReference type="ChEBI" id="CHEBI:49883"/>
    </ligand>
</feature>
<evidence type="ECO:0000256" key="4">
    <source>
        <dbReference type="ARBA" id="ARBA00023014"/>
    </source>
</evidence>
<dbReference type="HAMAP" id="MF_01027">
    <property type="entry name" value="LeuC_type2"/>
    <property type="match status" value="1"/>
</dbReference>
<dbReference type="EMBL" id="CP009552">
    <property type="protein sequence ID" value="AIY89969.1"/>
    <property type="molecule type" value="Genomic_DNA"/>
</dbReference>
<dbReference type="AlphaFoldDB" id="A0A0A7GD57"/>
<keyword evidence="4 6" id="KW-0411">Iron-sulfur</keyword>
<dbReference type="InterPro" id="IPR006251">
    <property type="entry name" value="Homoacnase/IPMdehydase_lsu"/>
</dbReference>
<feature type="binding site" evidence="6">
    <location>
        <position position="362"/>
    </location>
    <ligand>
        <name>[4Fe-4S] cluster</name>
        <dbReference type="ChEBI" id="CHEBI:49883"/>
    </ligand>
</feature>
<evidence type="ECO:0000313" key="9">
    <source>
        <dbReference type="Proteomes" id="UP000030624"/>
    </source>
</evidence>
<dbReference type="PROSITE" id="PS01244">
    <property type="entry name" value="ACONITASE_2"/>
    <property type="match status" value="1"/>
</dbReference>
<dbReference type="eggNOG" id="arCOG01698">
    <property type="taxonomic scope" value="Archaea"/>
</dbReference>
<evidence type="ECO:0000256" key="1">
    <source>
        <dbReference type="ARBA" id="ARBA00022485"/>
    </source>
</evidence>
<evidence type="ECO:0000313" key="8">
    <source>
        <dbReference type="EMBL" id="AIY89969.1"/>
    </source>
</evidence>
<gene>
    <name evidence="6" type="primary">leuC</name>
    <name evidence="8" type="ORF">GACE_0922</name>
</gene>
<dbReference type="GO" id="GO:0003861">
    <property type="term" value="F:3-isopropylmalate dehydratase activity"/>
    <property type="evidence" value="ECO:0007669"/>
    <property type="project" value="UniProtKB-UniRule"/>
</dbReference>
<dbReference type="GO" id="GO:0046872">
    <property type="term" value="F:metal ion binding"/>
    <property type="evidence" value="ECO:0007669"/>
    <property type="project" value="UniProtKB-KW"/>
</dbReference>
<dbReference type="CDD" id="cd01583">
    <property type="entry name" value="IPMI"/>
    <property type="match status" value="1"/>
</dbReference>
<comment type="cofactor">
    <cofactor evidence="6">
        <name>[4Fe-4S] cluster</name>
        <dbReference type="ChEBI" id="CHEBI:49883"/>
    </cofactor>
    <text evidence="6">Binds 1 [4Fe-4S] cluster per subunit.</text>
</comment>
<dbReference type="NCBIfam" id="NF001614">
    <property type="entry name" value="PRK00402.1"/>
    <property type="match status" value="1"/>
</dbReference>
<keyword evidence="2 6" id="KW-0479">Metal-binding</keyword>
<reference evidence="8 9" key="1">
    <citation type="journal article" date="2015" name="Appl. Environ. Microbiol.">
        <title>The Geoglobus acetivorans genome: Fe(III) reduction, acetate utilization, autotrophic growth, and degradation of aromatic compounds in a hyperthermophilic archaeon.</title>
        <authorList>
            <person name="Mardanov A.V."/>
            <person name="Slododkina G.B."/>
            <person name="Slobodkin A.I."/>
            <person name="Beletsky A.V."/>
            <person name="Gavrilov S.N."/>
            <person name="Kublanov I.V."/>
            <person name="Bonch-Osmolovskaya E.A."/>
            <person name="Skryabin K.G."/>
            <person name="Ravin N.V."/>
        </authorList>
    </citation>
    <scope>NUCLEOTIDE SEQUENCE [LARGE SCALE GENOMIC DNA]</scope>
    <source>
        <strain evidence="8 9">SBH6</strain>
    </source>
</reference>
<dbReference type="NCBIfam" id="TIGR02086">
    <property type="entry name" value="IPMI_arch"/>
    <property type="match status" value="1"/>
</dbReference>
<keyword evidence="6" id="KW-0432">Leucine biosynthesis</keyword>
<comment type="pathway">
    <text evidence="6">Amino-acid biosynthesis; L-leucine biosynthesis; L-leucine from 3-methyl-2-oxobutanoate: step 2/4.</text>
</comment>
<dbReference type="KEGG" id="gac:GACE_0922"/>
<dbReference type="InterPro" id="IPR018136">
    <property type="entry name" value="Aconitase_4Fe-4S_BS"/>
</dbReference>
<keyword evidence="5 6" id="KW-0456">Lyase</keyword>
<evidence type="ECO:0000256" key="5">
    <source>
        <dbReference type="ARBA" id="ARBA00023239"/>
    </source>
</evidence>
<comment type="catalytic activity">
    <reaction evidence="6">
        <text>(2R,3S)-3-isopropylmalate = (2S)-2-isopropylmalate</text>
        <dbReference type="Rhea" id="RHEA:32287"/>
        <dbReference type="ChEBI" id="CHEBI:1178"/>
        <dbReference type="ChEBI" id="CHEBI:35121"/>
        <dbReference type="EC" id="4.2.1.33"/>
    </reaction>
</comment>
<dbReference type="InterPro" id="IPR050067">
    <property type="entry name" value="IPM_dehydratase_rel_enz"/>
</dbReference>
<dbReference type="HOGENOM" id="CLU_006714_3_4_2"/>
<comment type="subunit">
    <text evidence="6">Heterodimer of LeuC and LeuD.</text>
</comment>
<dbReference type="GO" id="GO:0009098">
    <property type="term" value="P:L-leucine biosynthetic process"/>
    <property type="evidence" value="ECO:0007669"/>
    <property type="project" value="UniProtKB-UniRule"/>
</dbReference>